<dbReference type="Pfam" id="PF13975">
    <property type="entry name" value="gag-asp_proteas"/>
    <property type="match status" value="1"/>
</dbReference>
<dbReference type="AlphaFoldDB" id="A0A1T5DTS7"/>
<dbReference type="EMBL" id="FUYP01000016">
    <property type="protein sequence ID" value="SKB75158.1"/>
    <property type="molecule type" value="Genomic_DNA"/>
</dbReference>
<dbReference type="InterPro" id="IPR011969">
    <property type="entry name" value="Clan_AA_Asp_peptidase_C"/>
</dbReference>
<reference evidence="3" key="1">
    <citation type="submission" date="2017-02" db="EMBL/GenBank/DDBJ databases">
        <authorList>
            <person name="Varghese N."/>
            <person name="Submissions S."/>
        </authorList>
    </citation>
    <scope>NUCLEOTIDE SEQUENCE [LARGE SCALE GENOMIC DNA]</scope>
    <source>
        <strain evidence="3">R11H</strain>
    </source>
</reference>
<evidence type="ECO:0000313" key="3">
    <source>
        <dbReference type="Proteomes" id="UP000190044"/>
    </source>
</evidence>
<name>A0A1T5DTS7_9SPHN</name>
<dbReference type="NCBIfam" id="TIGR02281">
    <property type="entry name" value="clan_AA_DTGA"/>
    <property type="match status" value="1"/>
</dbReference>
<dbReference type="InterPro" id="IPR034122">
    <property type="entry name" value="Retropepsin-like_bacterial"/>
</dbReference>
<dbReference type="InterPro" id="IPR021109">
    <property type="entry name" value="Peptidase_aspartic_dom_sf"/>
</dbReference>
<keyword evidence="2" id="KW-0378">Hydrolase</keyword>
<organism evidence="2 3">
    <name type="scientific">Sphingopyxis flava</name>
    <dbReference type="NCBI Taxonomy" id="1507287"/>
    <lineage>
        <taxon>Bacteria</taxon>
        <taxon>Pseudomonadati</taxon>
        <taxon>Pseudomonadota</taxon>
        <taxon>Alphaproteobacteria</taxon>
        <taxon>Sphingomonadales</taxon>
        <taxon>Sphingomonadaceae</taxon>
        <taxon>Sphingopyxis</taxon>
    </lineage>
</organism>
<dbReference type="OrthoDB" id="7595324at2"/>
<dbReference type="Proteomes" id="UP000190044">
    <property type="component" value="Unassembled WGS sequence"/>
</dbReference>
<keyword evidence="1" id="KW-0472">Membrane</keyword>
<gene>
    <name evidence="2" type="ORF">SAMN06295937_101656</name>
</gene>
<feature type="transmembrane region" description="Helical" evidence="1">
    <location>
        <begin position="35"/>
        <end position="53"/>
    </location>
</feature>
<sequence>MPITTDLSWNALVLYAAGAALILLLLFQIPYVGRLLRTLLSFAFLALALLLLFQQAPFDPLLSRAAAALGRDRQEVVGGEVRIPMSRDGHFWAETRINGIKRRMLIDSGATITALSQGTAKAAGVEPAASLVPILLQTANGTVRADAGEIAQLEVGGIAAQQLKTVISPGLGDTDILGMNFLSALESWRVEGRTLILVAKAGRQMPS</sequence>
<dbReference type="Gene3D" id="2.40.70.10">
    <property type="entry name" value="Acid Proteases"/>
    <property type="match status" value="1"/>
</dbReference>
<dbReference type="SUPFAM" id="SSF50630">
    <property type="entry name" value="Acid proteases"/>
    <property type="match status" value="1"/>
</dbReference>
<keyword evidence="3" id="KW-1185">Reference proteome</keyword>
<dbReference type="GO" id="GO:0006508">
    <property type="term" value="P:proteolysis"/>
    <property type="evidence" value="ECO:0007669"/>
    <property type="project" value="UniProtKB-KW"/>
</dbReference>
<evidence type="ECO:0000256" key="1">
    <source>
        <dbReference type="SAM" id="Phobius"/>
    </source>
</evidence>
<evidence type="ECO:0000313" key="2">
    <source>
        <dbReference type="EMBL" id="SKB75158.1"/>
    </source>
</evidence>
<feature type="transmembrane region" description="Helical" evidence="1">
    <location>
        <begin position="12"/>
        <end position="29"/>
    </location>
</feature>
<dbReference type="RefSeq" id="WP_079639240.1">
    <property type="nucleotide sequence ID" value="NZ_FUYP01000016.1"/>
</dbReference>
<accession>A0A1T5DTS7</accession>
<proteinExistence type="predicted"/>
<keyword evidence="2" id="KW-0645">Protease</keyword>
<protein>
    <submittedName>
        <fullName evidence="2">Aspartyl protease family protein</fullName>
    </submittedName>
</protein>
<keyword evidence="1" id="KW-1133">Transmembrane helix</keyword>
<keyword evidence="1" id="KW-0812">Transmembrane</keyword>
<dbReference type="GO" id="GO:0008233">
    <property type="term" value="F:peptidase activity"/>
    <property type="evidence" value="ECO:0007669"/>
    <property type="project" value="UniProtKB-KW"/>
</dbReference>
<dbReference type="CDD" id="cd05483">
    <property type="entry name" value="retropepsin_like_bacteria"/>
    <property type="match status" value="1"/>
</dbReference>